<evidence type="ECO:0000313" key="2">
    <source>
        <dbReference type="EMBL" id="NNG21648.1"/>
    </source>
</evidence>
<keyword evidence="1" id="KW-0812">Transmembrane</keyword>
<reference evidence="2 3" key="1">
    <citation type="submission" date="2020-04" db="EMBL/GenBank/DDBJ databases">
        <title>Massilia sp. nov., a cold adapted bacteria isolated from Arctic soil.</title>
        <authorList>
            <person name="Son J."/>
            <person name="Ka J.-O."/>
        </authorList>
    </citation>
    <scope>NUCLEOTIDE SEQUENCE [LARGE SCALE GENOMIC DNA]</scope>
    <source>
        <strain evidence="2 3">ML15P13</strain>
    </source>
</reference>
<dbReference type="RefSeq" id="WP_171080327.1">
    <property type="nucleotide sequence ID" value="NZ_JABAIV010000001.1"/>
</dbReference>
<sequence length="175" mass="18848">MNQFFTVDANTRGTASTALLGAVAGAVGVWALDRVDWLMWNREDPRARAQTIRVRPGGEPPSHALVTKVEEFTGLNSTERQHDIAGNITHYSIGIAPAAGYALMRGKMPGNGVSRGALFGLSLFLMQDEALNSLGGLGAKPGAYPWQAHARGLIAHVVYGLTTEFVLNMMDRKKN</sequence>
<dbReference type="Proteomes" id="UP000533905">
    <property type="component" value="Unassembled WGS sequence"/>
</dbReference>
<keyword evidence="1" id="KW-1133">Transmembrane helix</keyword>
<keyword evidence="1" id="KW-0472">Membrane</keyword>
<proteinExistence type="predicted"/>
<accession>A0A7Y2JWE5</accession>
<name>A0A7Y2JWE5_9BURK</name>
<dbReference type="AlphaFoldDB" id="A0A7Y2JWE5"/>
<evidence type="ECO:0000256" key="1">
    <source>
        <dbReference type="SAM" id="Phobius"/>
    </source>
</evidence>
<dbReference type="EMBL" id="JABAIV010000001">
    <property type="protein sequence ID" value="NNG21648.1"/>
    <property type="molecule type" value="Genomic_DNA"/>
</dbReference>
<organism evidence="2 3">
    <name type="scientific">Telluria aromaticivorans</name>
    <dbReference type="NCBI Taxonomy" id="2725995"/>
    <lineage>
        <taxon>Bacteria</taxon>
        <taxon>Pseudomonadati</taxon>
        <taxon>Pseudomonadota</taxon>
        <taxon>Betaproteobacteria</taxon>
        <taxon>Burkholderiales</taxon>
        <taxon>Oxalobacteraceae</taxon>
        <taxon>Telluria group</taxon>
        <taxon>Telluria</taxon>
    </lineage>
</organism>
<feature type="transmembrane region" description="Helical" evidence="1">
    <location>
        <begin position="12"/>
        <end position="32"/>
    </location>
</feature>
<evidence type="ECO:0000313" key="3">
    <source>
        <dbReference type="Proteomes" id="UP000533905"/>
    </source>
</evidence>
<comment type="caution">
    <text evidence="2">The sequence shown here is derived from an EMBL/GenBank/DDBJ whole genome shotgun (WGS) entry which is preliminary data.</text>
</comment>
<keyword evidence="3" id="KW-1185">Reference proteome</keyword>
<gene>
    <name evidence="2" type="ORF">HGB41_01330</name>
</gene>
<protein>
    <submittedName>
        <fullName evidence="2">DUF1440 domain-containing protein</fullName>
    </submittedName>
</protein>